<dbReference type="InterPro" id="IPR000477">
    <property type="entry name" value="RT_dom"/>
</dbReference>
<evidence type="ECO:0000313" key="2">
    <source>
        <dbReference type="EMBL" id="KAL0433399.1"/>
    </source>
</evidence>
<name>A0AAW2VUN0_9LAMI</name>
<reference evidence="2" key="2">
    <citation type="journal article" date="2024" name="Plant">
        <title>Genomic evolution and insights into agronomic trait innovations of Sesamum species.</title>
        <authorList>
            <person name="Miao H."/>
            <person name="Wang L."/>
            <person name="Qu L."/>
            <person name="Liu H."/>
            <person name="Sun Y."/>
            <person name="Le M."/>
            <person name="Wang Q."/>
            <person name="Wei S."/>
            <person name="Zheng Y."/>
            <person name="Lin W."/>
            <person name="Duan Y."/>
            <person name="Cao H."/>
            <person name="Xiong S."/>
            <person name="Wang X."/>
            <person name="Wei L."/>
            <person name="Li C."/>
            <person name="Ma Q."/>
            <person name="Ju M."/>
            <person name="Zhao R."/>
            <person name="Li G."/>
            <person name="Mu C."/>
            <person name="Tian Q."/>
            <person name="Mei H."/>
            <person name="Zhang T."/>
            <person name="Gao T."/>
            <person name="Zhang H."/>
        </authorList>
    </citation>
    <scope>NUCLEOTIDE SEQUENCE</scope>
    <source>
        <strain evidence="2">KEN1</strain>
    </source>
</reference>
<dbReference type="PANTHER" id="PTHR33116:SF86">
    <property type="entry name" value="REVERSE TRANSCRIPTASE DOMAIN-CONTAINING PROTEIN"/>
    <property type="match status" value="1"/>
</dbReference>
<evidence type="ECO:0000259" key="1">
    <source>
        <dbReference type="Pfam" id="PF00078"/>
    </source>
</evidence>
<protein>
    <recommendedName>
        <fullName evidence="1">Reverse transcriptase domain-containing protein</fullName>
    </recommendedName>
</protein>
<dbReference type="AlphaFoldDB" id="A0AAW2VUN0"/>
<comment type="caution">
    <text evidence="2">The sequence shown here is derived from an EMBL/GenBank/DDBJ whole genome shotgun (WGS) entry which is preliminary data.</text>
</comment>
<organism evidence="2">
    <name type="scientific">Sesamum latifolium</name>
    <dbReference type="NCBI Taxonomy" id="2727402"/>
    <lineage>
        <taxon>Eukaryota</taxon>
        <taxon>Viridiplantae</taxon>
        <taxon>Streptophyta</taxon>
        <taxon>Embryophyta</taxon>
        <taxon>Tracheophyta</taxon>
        <taxon>Spermatophyta</taxon>
        <taxon>Magnoliopsida</taxon>
        <taxon>eudicotyledons</taxon>
        <taxon>Gunneridae</taxon>
        <taxon>Pentapetalae</taxon>
        <taxon>asterids</taxon>
        <taxon>lamiids</taxon>
        <taxon>Lamiales</taxon>
        <taxon>Pedaliaceae</taxon>
        <taxon>Sesamum</taxon>
    </lineage>
</organism>
<proteinExistence type="predicted"/>
<dbReference type="EMBL" id="JACGWN010000009">
    <property type="protein sequence ID" value="KAL0433399.1"/>
    <property type="molecule type" value="Genomic_DNA"/>
</dbReference>
<sequence>MFKSTHPTTETIKDVLGCLESRVTSAMNDELTKPFTSEEVEQALKQMHTLKSPGSDSYELNHFLKYKTWGKKGHISLKLDISKAYDRVEWCFLERVMVRLGFHQRLVSLIMTCVSSVSFSFLLNEAFSGLIRKAESEGTIQGVAVYRSAPPISHLLFVDDTLIFCQATQEALARLHLILHFFENASGLIINKQKSAMVFSRNVGNSVRLELAGILGVAVVANHDKYLGLPTVNGRSKKEMFDGIKERIRQKLHSWSTKKLSQAGRSVLLKLGVLLLAGTRTEILPRLFFLRISPGLVSVLYLAFAMGYRGCLGSGTSLESGECFARLVWAISELPWGSIACAAHSTEGWFRGVHRELGRRDWDLSYRLLGYLVEKKPAMV</sequence>
<accession>A0AAW2VUN0</accession>
<feature type="domain" description="Reverse transcriptase" evidence="1">
    <location>
        <begin position="64"/>
        <end position="220"/>
    </location>
</feature>
<dbReference type="PANTHER" id="PTHR33116">
    <property type="entry name" value="REVERSE TRANSCRIPTASE ZINC-BINDING DOMAIN-CONTAINING PROTEIN-RELATED-RELATED"/>
    <property type="match status" value="1"/>
</dbReference>
<gene>
    <name evidence="2" type="ORF">Slati_2674200</name>
</gene>
<dbReference type="Pfam" id="PF00078">
    <property type="entry name" value="RVT_1"/>
    <property type="match status" value="1"/>
</dbReference>
<reference evidence="2" key="1">
    <citation type="submission" date="2020-06" db="EMBL/GenBank/DDBJ databases">
        <authorList>
            <person name="Li T."/>
            <person name="Hu X."/>
            <person name="Zhang T."/>
            <person name="Song X."/>
            <person name="Zhang H."/>
            <person name="Dai N."/>
            <person name="Sheng W."/>
            <person name="Hou X."/>
            <person name="Wei L."/>
        </authorList>
    </citation>
    <scope>NUCLEOTIDE SEQUENCE</scope>
    <source>
        <strain evidence="2">KEN1</strain>
        <tissue evidence="2">Leaf</tissue>
    </source>
</reference>